<dbReference type="Proteomes" id="UP001597294">
    <property type="component" value="Unassembled WGS sequence"/>
</dbReference>
<accession>A0ABW5BLS6</accession>
<name>A0ABW5BLS6_9PROT</name>
<dbReference type="Gene3D" id="2.40.280.10">
    <property type="match status" value="1"/>
</dbReference>
<protein>
    <recommendedName>
        <fullName evidence="3">SsrA-binding protein</fullName>
    </recommendedName>
    <alternativeName>
        <fullName evidence="3">Small protein B</fullName>
    </alternativeName>
</protein>
<dbReference type="NCBIfam" id="NF003843">
    <property type="entry name" value="PRK05422.1"/>
    <property type="match status" value="1"/>
</dbReference>
<keyword evidence="1 3" id="KW-0963">Cytoplasm</keyword>
<dbReference type="RefSeq" id="WP_380253402.1">
    <property type="nucleotide sequence ID" value="NZ_JBHUII010000010.1"/>
</dbReference>
<comment type="subcellular location">
    <subcellularLocation>
        <location evidence="3">Cytoplasm</location>
    </subcellularLocation>
    <text evidence="3">The tmRNA-SmpB complex associates with stalled 70S ribosomes.</text>
</comment>
<dbReference type="CDD" id="cd09294">
    <property type="entry name" value="SmpB"/>
    <property type="match status" value="1"/>
</dbReference>
<comment type="caution">
    <text evidence="5">The sequence shown here is derived from an EMBL/GenBank/DDBJ whole genome shotgun (WGS) entry which is preliminary data.</text>
</comment>
<feature type="region of interest" description="Disordered" evidence="4">
    <location>
        <begin position="142"/>
        <end position="163"/>
    </location>
</feature>
<organism evidence="5 6">
    <name type="scientific">Kiloniella antarctica</name>
    <dbReference type="NCBI Taxonomy" id="1550907"/>
    <lineage>
        <taxon>Bacteria</taxon>
        <taxon>Pseudomonadati</taxon>
        <taxon>Pseudomonadota</taxon>
        <taxon>Alphaproteobacteria</taxon>
        <taxon>Rhodospirillales</taxon>
        <taxon>Kiloniellaceae</taxon>
        <taxon>Kiloniella</taxon>
    </lineage>
</organism>
<dbReference type="PANTHER" id="PTHR30308">
    <property type="entry name" value="TMRNA-BINDING COMPONENT OF TRANS-TRANSLATION TAGGING COMPLEX"/>
    <property type="match status" value="1"/>
</dbReference>
<dbReference type="EMBL" id="JBHUII010000010">
    <property type="protein sequence ID" value="MFD2207102.1"/>
    <property type="molecule type" value="Genomic_DNA"/>
</dbReference>
<evidence type="ECO:0000256" key="4">
    <source>
        <dbReference type="SAM" id="MobiDB-lite"/>
    </source>
</evidence>
<reference evidence="6" key="1">
    <citation type="journal article" date="2019" name="Int. J. Syst. Evol. Microbiol.">
        <title>The Global Catalogue of Microorganisms (GCM) 10K type strain sequencing project: providing services to taxonomists for standard genome sequencing and annotation.</title>
        <authorList>
            <consortium name="The Broad Institute Genomics Platform"/>
            <consortium name="The Broad Institute Genome Sequencing Center for Infectious Disease"/>
            <person name="Wu L."/>
            <person name="Ma J."/>
        </authorList>
    </citation>
    <scope>NUCLEOTIDE SEQUENCE [LARGE SCALE GENOMIC DNA]</scope>
    <source>
        <strain evidence="6">CGMCC 4.7192</strain>
    </source>
</reference>
<dbReference type="InterPro" id="IPR020081">
    <property type="entry name" value="SsrA-bd_prot_CS"/>
</dbReference>
<dbReference type="HAMAP" id="MF_00023">
    <property type="entry name" value="SmpB"/>
    <property type="match status" value="1"/>
</dbReference>
<evidence type="ECO:0000313" key="6">
    <source>
        <dbReference type="Proteomes" id="UP001597294"/>
    </source>
</evidence>
<keyword evidence="2 3" id="KW-0694">RNA-binding</keyword>
<evidence type="ECO:0000256" key="1">
    <source>
        <dbReference type="ARBA" id="ARBA00022490"/>
    </source>
</evidence>
<comment type="function">
    <text evidence="3">Required for rescue of stalled ribosomes mediated by trans-translation. Binds to transfer-messenger RNA (tmRNA), required for stable association of tmRNA with ribosomes. tmRNA and SmpB together mimic tRNA shape, replacing the anticodon stem-loop with SmpB. tmRNA is encoded by the ssrA gene; the 2 termini fold to resemble tRNA(Ala) and it encodes a 'tag peptide', a short internal open reading frame. During trans-translation Ala-aminoacylated tmRNA acts like a tRNA, entering the A-site of stalled ribosomes, displacing the stalled mRNA. The ribosome then switches to translate the ORF on the tmRNA; the nascent peptide is terminated with the 'tag peptide' encoded by the tmRNA and targeted for degradation. The ribosome is freed to recommence translation, which seems to be the essential function of trans-translation.</text>
</comment>
<dbReference type="NCBIfam" id="TIGR00086">
    <property type="entry name" value="smpB"/>
    <property type="match status" value="1"/>
</dbReference>
<evidence type="ECO:0000256" key="3">
    <source>
        <dbReference type="HAMAP-Rule" id="MF_00023"/>
    </source>
</evidence>
<keyword evidence="6" id="KW-1185">Reference proteome</keyword>
<dbReference type="PROSITE" id="PS01317">
    <property type="entry name" value="SSRP"/>
    <property type="match status" value="1"/>
</dbReference>
<sequence length="163" mass="18647">MGKTKKNSATSGKGKTVAVNRRARYDYQIEDTLEAGMMLVGTEVKSLRSGKASILEAYATEENGEFFLINANIPIYEQAANRFNHEPKRHRKLLVHKKELAKMIGMCRRDGFTIVPLSLYFNDRGIAKINLGFARGKKAVDKRNTEKERDWKRQQSRILRDKG</sequence>
<evidence type="ECO:0000256" key="2">
    <source>
        <dbReference type="ARBA" id="ARBA00022884"/>
    </source>
</evidence>
<proteinExistence type="inferred from homology"/>
<dbReference type="PANTHER" id="PTHR30308:SF2">
    <property type="entry name" value="SSRA-BINDING PROTEIN"/>
    <property type="match status" value="1"/>
</dbReference>
<dbReference type="Pfam" id="PF01668">
    <property type="entry name" value="SmpB"/>
    <property type="match status" value="1"/>
</dbReference>
<dbReference type="SUPFAM" id="SSF74982">
    <property type="entry name" value="Small protein B (SmpB)"/>
    <property type="match status" value="1"/>
</dbReference>
<comment type="similarity">
    <text evidence="3">Belongs to the SmpB family.</text>
</comment>
<dbReference type="InterPro" id="IPR000037">
    <property type="entry name" value="SsrA-bd_prot"/>
</dbReference>
<gene>
    <name evidence="3 5" type="primary">smpB</name>
    <name evidence="5" type="ORF">ACFSKO_15850</name>
</gene>
<evidence type="ECO:0000313" key="5">
    <source>
        <dbReference type="EMBL" id="MFD2207102.1"/>
    </source>
</evidence>
<dbReference type="InterPro" id="IPR023620">
    <property type="entry name" value="SmpB"/>
</dbReference>